<dbReference type="SUPFAM" id="SSF53790">
    <property type="entry name" value="Tetrapyrrole methylase"/>
    <property type="match status" value="1"/>
</dbReference>
<dbReference type="InterPro" id="IPR014777">
    <property type="entry name" value="4pyrrole_Mease_sub1"/>
</dbReference>
<keyword evidence="7" id="KW-1133">Transmembrane helix</keyword>
<dbReference type="InterPro" id="IPR014776">
    <property type="entry name" value="4pyrrole_Mease_sub2"/>
</dbReference>
<dbReference type="InterPro" id="IPR035996">
    <property type="entry name" value="4pyrrol_Methylase_sf"/>
</dbReference>
<protein>
    <recommendedName>
        <fullName evidence="1">uroporphyrinogen-III C-methyltransferase</fullName>
        <ecNumber evidence="1">2.1.1.107</ecNumber>
    </recommendedName>
</protein>
<dbReference type="NCBIfam" id="NF004790">
    <property type="entry name" value="PRK06136.1"/>
    <property type="match status" value="1"/>
</dbReference>
<accession>A0AAD5TQ21</accession>
<dbReference type="GO" id="GO:0019354">
    <property type="term" value="P:siroheme biosynthetic process"/>
    <property type="evidence" value="ECO:0007669"/>
    <property type="project" value="InterPro"/>
</dbReference>
<dbReference type="GO" id="GO:0004851">
    <property type="term" value="F:uroporphyrin-III C-methyltransferase activity"/>
    <property type="evidence" value="ECO:0007669"/>
    <property type="project" value="UniProtKB-EC"/>
</dbReference>
<comment type="caution">
    <text evidence="9">The sequence shown here is derived from an EMBL/GenBank/DDBJ whole genome shotgun (WGS) entry which is preliminary data.</text>
</comment>
<dbReference type="EMBL" id="JADGJQ010000013">
    <property type="protein sequence ID" value="KAJ3181277.1"/>
    <property type="molecule type" value="Genomic_DNA"/>
</dbReference>
<evidence type="ECO:0000313" key="9">
    <source>
        <dbReference type="EMBL" id="KAJ3181277.1"/>
    </source>
</evidence>
<keyword evidence="7" id="KW-0812">Transmembrane</keyword>
<dbReference type="InterPro" id="IPR050161">
    <property type="entry name" value="Siro_Cobalamin_biosynth"/>
</dbReference>
<keyword evidence="7" id="KW-0472">Membrane</keyword>
<evidence type="ECO:0000256" key="4">
    <source>
        <dbReference type="ARBA" id="ARBA00022691"/>
    </source>
</evidence>
<evidence type="ECO:0000256" key="3">
    <source>
        <dbReference type="ARBA" id="ARBA00022679"/>
    </source>
</evidence>
<evidence type="ECO:0000256" key="2">
    <source>
        <dbReference type="ARBA" id="ARBA00022603"/>
    </source>
</evidence>
<dbReference type="GO" id="GO:0032259">
    <property type="term" value="P:methylation"/>
    <property type="evidence" value="ECO:0007669"/>
    <property type="project" value="UniProtKB-KW"/>
</dbReference>
<dbReference type="Gene3D" id="3.30.950.10">
    <property type="entry name" value="Methyltransferase, Cobalt-precorrin-4 Transmethylase, Domain 2"/>
    <property type="match status" value="1"/>
</dbReference>
<dbReference type="PANTHER" id="PTHR45790:SF6">
    <property type="entry name" value="UROPORPHYRINOGEN-III C-METHYLTRANSFERASE"/>
    <property type="match status" value="1"/>
</dbReference>
<reference evidence="9" key="1">
    <citation type="submission" date="2020-05" db="EMBL/GenBank/DDBJ databases">
        <title>Phylogenomic resolution of chytrid fungi.</title>
        <authorList>
            <person name="Stajich J.E."/>
            <person name="Amses K."/>
            <person name="Simmons R."/>
            <person name="Seto K."/>
            <person name="Myers J."/>
            <person name="Bonds A."/>
            <person name="Quandt C.A."/>
            <person name="Barry K."/>
            <person name="Liu P."/>
            <person name="Grigoriev I."/>
            <person name="Longcore J.E."/>
            <person name="James T.Y."/>
        </authorList>
    </citation>
    <scope>NUCLEOTIDE SEQUENCE</scope>
    <source>
        <strain evidence="9">JEL0379</strain>
    </source>
</reference>
<comment type="similarity">
    <text evidence="6">Belongs to the precorrin methyltransferase family.</text>
</comment>
<dbReference type="InterPro" id="IPR000878">
    <property type="entry name" value="4pyrrol_Mease"/>
</dbReference>
<sequence>MAPPASLPPRQVSLFVSLLLLVLSFLPFHVSHLLRRALSYLPPDYRLPGTVTLVGAGPGDPNLLTIAAHSALRTADVVISDLLVPTSITRLTRGTLLLLPRHTRPTSDAAQSDANAWMIAHALKGLRVVRLKGGDPFVFGRGGEELLYLRKRGVEPTVVPGISSCVAAGSTALVPLTHRGLADQFLVVTGRGRGGRAPHLPPFNPRRTLVIMMGMARLPGIVDALLREAAYPPRTPVAVVERATWSDQRVVTGTLEDIVSIVTAEGVGNPAVVYIGSVVLALRGGLDEELLAQLANDADEGIEVGEEQRQQHSAKVATH</sequence>
<dbReference type="Gene3D" id="3.40.1010.10">
    <property type="entry name" value="Cobalt-precorrin-4 Transmethylase, Domain 1"/>
    <property type="match status" value="1"/>
</dbReference>
<dbReference type="InterPro" id="IPR006366">
    <property type="entry name" value="CobA/CysG_C"/>
</dbReference>
<gene>
    <name evidence="9" type="ORF">HDU87_001408</name>
</gene>
<evidence type="ECO:0000256" key="6">
    <source>
        <dbReference type="RuleBase" id="RU003960"/>
    </source>
</evidence>
<dbReference type="Pfam" id="PF00590">
    <property type="entry name" value="TP_methylase"/>
    <property type="match status" value="1"/>
</dbReference>
<dbReference type="NCBIfam" id="TIGR01469">
    <property type="entry name" value="cobA_cysG_Cterm"/>
    <property type="match status" value="1"/>
</dbReference>
<dbReference type="AlphaFoldDB" id="A0AAD5TQ21"/>
<dbReference type="InterPro" id="IPR003043">
    <property type="entry name" value="Uropor_MeTrfase_CS"/>
</dbReference>
<feature type="domain" description="Tetrapyrrole methylase" evidence="8">
    <location>
        <begin position="50"/>
        <end position="258"/>
    </location>
</feature>
<keyword evidence="5" id="KW-0627">Porphyrin biosynthesis</keyword>
<dbReference type="PROSITE" id="PS00840">
    <property type="entry name" value="SUMT_2"/>
    <property type="match status" value="1"/>
</dbReference>
<dbReference type="PANTHER" id="PTHR45790">
    <property type="entry name" value="SIROHEME SYNTHASE-RELATED"/>
    <property type="match status" value="1"/>
</dbReference>
<evidence type="ECO:0000256" key="5">
    <source>
        <dbReference type="ARBA" id="ARBA00023244"/>
    </source>
</evidence>
<organism evidence="9 10">
    <name type="scientific">Geranomyces variabilis</name>
    <dbReference type="NCBI Taxonomy" id="109894"/>
    <lineage>
        <taxon>Eukaryota</taxon>
        <taxon>Fungi</taxon>
        <taxon>Fungi incertae sedis</taxon>
        <taxon>Chytridiomycota</taxon>
        <taxon>Chytridiomycota incertae sedis</taxon>
        <taxon>Chytridiomycetes</taxon>
        <taxon>Spizellomycetales</taxon>
        <taxon>Powellomycetaceae</taxon>
        <taxon>Geranomyces</taxon>
    </lineage>
</organism>
<feature type="transmembrane region" description="Helical" evidence="7">
    <location>
        <begin position="12"/>
        <end position="30"/>
    </location>
</feature>
<name>A0AAD5TQ21_9FUNG</name>
<evidence type="ECO:0000259" key="8">
    <source>
        <dbReference type="Pfam" id="PF00590"/>
    </source>
</evidence>
<dbReference type="CDD" id="cd11642">
    <property type="entry name" value="SUMT"/>
    <property type="match status" value="1"/>
</dbReference>
<dbReference type="Proteomes" id="UP001212152">
    <property type="component" value="Unassembled WGS sequence"/>
</dbReference>
<evidence type="ECO:0000313" key="10">
    <source>
        <dbReference type="Proteomes" id="UP001212152"/>
    </source>
</evidence>
<keyword evidence="3 6" id="KW-0808">Transferase</keyword>
<evidence type="ECO:0000256" key="7">
    <source>
        <dbReference type="SAM" id="Phobius"/>
    </source>
</evidence>
<evidence type="ECO:0000256" key="1">
    <source>
        <dbReference type="ARBA" id="ARBA00012162"/>
    </source>
</evidence>
<dbReference type="EC" id="2.1.1.107" evidence="1"/>
<keyword evidence="2 6" id="KW-0489">Methyltransferase</keyword>
<keyword evidence="10" id="KW-1185">Reference proteome</keyword>
<dbReference type="FunFam" id="3.40.1010.10:FF:000001">
    <property type="entry name" value="Siroheme synthase"/>
    <property type="match status" value="1"/>
</dbReference>
<keyword evidence="4" id="KW-0949">S-adenosyl-L-methionine</keyword>
<proteinExistence type="inferred from homology"/>